<dbReference type="SUPFAM" id="SSF56219">
    <property type="entry name" value="DNase I-like"/>
    <property type="match status" value="1"/>
</dbReference>
<protein>
    <recommendedName>
        <fullName evidence="3">Endonuclease/exonuclease/phosphatase domain-containing protein</fullName>
    </recommendedName>
</protein>
<dbReference type="InterPro" id="IPR036691">
    <property type="entry name" value="Endo/exonu/phosph_ase_sf"/>
</dbReference>
<gene>
    <name evidence="1" type="ORF">Goari_020576</name>
</gene>
<proteinExistence type="predicted"/>
<evidence type="ECO:0000313" key="2">
    <source>
        <dbReference type="Proteomes" id="UP000593577"/>
    </source>
</evidence>
<dbReference type="Gene3D" id="3.60.10.10">
    <property type="entry name" value="Endonuclease/exonuclease/phosphatase"/>
    <property type="match status" value="1"/>
</dbReference>
<organism evidence="1 2">
    <name type="scientific">Gossypium aridum</name>
    <name type="common">American cotton</name>
    <name type="synonym">Erioxylum aridum</name>
    <dbReference type="NCBI Taxonomy" id="34290"/>
    <lineage>
        <taxon>Eukaryota</taxon>
        <taxon>Viridiplantae</taxon>
        <taxon>Streptophyta</taxon>
        <taxon>Embryophyta</taxon>
        <taxon>Tracheophyta</taxon>
        <taxon>Spermatophyta</taxon>
        <taxon>Magnoliopsida</taxon>
        <taxon>eudicotyledons</taxon>
        <taxon>Gunneridae</taxon>
        <taxon>Pentapetalae</taxon>
        <taxon>rosids</taxon>
        <taxon>malvids</taxon>
        <taxon>Malvales</taxon>
        <taxon>Malvaceae</taxon>
        <taxon>Malvoideae</taxon>
        <taxon>Gossypium</taxon>
    </lineage>
</organism>
<dbReference type="AlphaFoldDB" id="A0A7J8YQ77"/>
<evidence type="ECO:0008006" key="3">
    <source>
        <dbReference type="Google" id="ProtNLM"/>
    </source>
</evidence>
<reference evidence="1 2" key="1">
    <citation type="journal article" date="2019" name="Genome Biol. Evol.">
        <title>Insights into the evolution of the New World diploid cottons (Gossypium, subgenus Houzingenia) based on genome sequencing.</title>
        <authorList>
            <person name="Grover C.E."/>
            <person name="Arick M.A. 2nd"/>
            <person name="Thrash A."/>
            <person name="Conover J.L."/>
            <person name="Sanders W.S."/>
            <person name="Peterson D.G."/>
            <person name="Frelichowski J.E."/>
            <person name="Scheffler J.A."/>
            <person name="Scheffler B.E."/>
            <person name="Wendel J.F."/>
        </authorList>
    </citation>
    <scope>NUCLEOTIDE SEQUENCE [LARGE SCALE GENOMIC DNA]</scope>
    <source>
        <strain evidence="1">185</strain>
        <tissue evidence="1">Leaf</tissue>
    </source>
</reference>
<accession>A0A7J8YQ77</accession>
<sequence>MKSTMVNLWHPVRGVQIRDMGEKRFLFQIFHVMGYGKGFEGIHDVPIDFFFKNLAMQLGWDLSLRAQSQRAQVMNSVWLREKIEGELGGNCRDDSWALLTNLYNDEGIPWFVCGDFNEIMYGFEKKRGLLRDERRMKPFRNVLEDCHLMDVRYSGN</sequence>
<name>A0A7J8YQ77_GOSAI</name>
<comment type="caution">
    <text evidence="1">The sequence shown here is derived from an EMBL/GenBank/DDBJ whole genome shotgun (WGS) entry which is preliminary data.</text>
</comment>
<dbReference type="Proteomes" id="UP000593577">
    <property type="component" value="Unassembled WGS sequence"/>
</dbReference>
<evidence type="ECO:0000313" key="1">
    <source>
        <dbReference type="EMBL" id="MBA0701149.1"/>
    </source>
</evidence>
<keyword evidence="2" id="KW-1185">Reference proteome</keyword>
<dbReference type="EMBL" id="JABFAA010197206">
    <property type="protein sequence ID" value="MBA0701149.1"/>
    <property type="molecule type" value="Genomic_DNA"/>
</dbReference>